<feature type="domain" description="Integrase catalytic" evidence="3">
    <location>
        <begin position="180"/>
        <end position="292"/>
    </location>
</feature>
<keyword evidence="2" id="KW-0175">Coiled coil</keyword>
<dbReference type="AlphaFoldDB" id="A0A1I0ZMX3"/>
<sequence length="292" mass="33594">MNTKYITPGKLAEGTDTSSDEIKQLQAQMQDMQLEINILKETINVIKKDSSIDQSNLSNREKAVMIDALKDRYSLPLLLNKLQLSKSSYYYQEKILSSKDKYEGLRETIKNLFNENKARYGYRRIHALLKRKGIIVSKKIVRRIMKEEELIVKIKKTGKYNSYAGEITPPVDNIVDRNFTAINPNEKWLTDITEFAIPAGKIYLSPIVDCFDGLLVSWNIDTSPDSNHVNSMLDSVVQQLKPTEKPLLHSDRGVHYCWHGWINRMNGYGLTRSMSKRCVPLIIPHAKECLEE</sequence>
<dbReference type="PANTHER" id="PTHR46889:SF4">
    <property type="entry name" value="TRANSPOSASE INSO FOR INSERTION SEQUENCE ELEMENT IS911B-RELATED"/>
    <property type="match status" value="1"/>
</dbReference>
<dbReference type="EMBL" id="FOJY01000015">
    <property type="protein sequence ID" value="SFB25533.1"/>
    <property type="molecule type" value="Genomic_DNA"/>
</dbReference>
<organism evidence="4 5">
    <name type="scientific">Acetitomaculum ruminis DSM 5522</name>
    <dbReference type="NCBI Taxonomy" id="1120918"/>
    <lineage>
        <taxon>Bacteria</taxon>
        <taxon>Bacillati</taxon>
        <taxon>Bacillota</taxon>
        <taxon>Clostridia</taxon>
        <taxon>Lachnospirales</taxon>
        <taxon>Lachnospiraceae</taxon>
        <taxon>Acetitomaculum</taxon>
    </lineage>
</organism>
<gene>
    <name evidence="4" type="ORF">SAMN05216249_11575</name>
</gene>
<feature type="coiled-coil region" evidence="2">
    <location>
        <begin position="15"/>
        <end position="49"/>
    </location>
</feature>
<reference evidence="4 5" key="1">
    <citation type="submission" date="2016-10" db="EMBL/GenBank/DDBJ databases">
        <authorList>
            <person name="de Groot N.N."/>
        </authorList>
    </citation>
    <scope>NUCLEOTIDE SEQUENCE [LARGE SCALE GENOMIC DNA]</scope>
    <source>
        <strain evidence="4 5">DSM 5522</strain>
    </source>
</reference>
<proteinExistence type="predicted"/>
<dbReference type="NCBIfam" id="NF033516">
    <property type="entry name" value="transpos_IS3"/>
    <property type="match status" value="1"/>
</dbReference>
<evidence type="ECO:0000256" key="2">
    <source>
        <dbReference type="SAM" id="Coils"/>
    </source>
</evidence>
<dbReference type="InterPro" id="IPR012337">
    <property type="entry name" value="RNaseH-like_sf"/>
</dbReference>
<dbReference type="Pfam" id="PF13276">
    <property type="entry name" value="HTH_21"/>
    <property type="match status" value="1"/>
</dbReference>
<evidence type="ECO:0000256" key="1">
    <source>
        <dbReference type="ARBA" id="ARBA00002286"/>
    </source>
</evidence>
<protein>
    <submittedName>
        <fullName evidence="4">Integrase core domain-containing protein</fullName>
    </submittedName>
</protein>
<dbReference type="PANTHER" id="PTHR46889">
    <property type="entry name" value="TRANSPOSASE INSF FOR INSERTION SEQUENCE IS3B-RELATED"/>
    <property type="match status" value="1"/>
</dbReference>
<evidence type="ECO:0000313" key="4">
    <source>
        <dbReference type="EMBL" id="SFB25533.1"/>
    </source>
</evidence>
<dbReference type="Pfam" id="PF00665">
    <property type="entry name" value="rve"/>
    <property type="match status" value="1"/>
</dbReference>
<dbReference type="Gene3D" id="3.30.420.10">
    <property type="entry name" value="Ribonuclease H-like superfamily/Ribonuclease H"/>
    <property type="match status" value="1"/>
</dbReference>
<dbReference type="GO" id="GO:0015074">
    <property type="term" value="P:DNA integration"/>
    <property type="evidence" value="ECO:0007669"/>
    <property type="project" value="InterPro"/>
</dbReference>
<accession>A0A1I0ZMX3</accession>
<dbReference type="Proteomes" id="UP000198838">
    <property type="component" value="Unassembled WGS sequence"/>
</dbReference>
<dbReference type="InterPro" id="IPR050900">
    <property type="entry name" value="Transposase_IS3/IS150/IS904"/>
</dbReference>
<evidence type="ECO:0000259" key="3">
    <source>
        <dbReference type="PROSITE" id="PS50994"/>
    </source>
</evidence>
<dbReference type="PROSITE" id="PS50994">
    <property type="entry name" value="INTEGRASE"/>
    <property type="match status" value="1"/>
</dbReference>
<dbReference type="SUPFAM" id="SSF53098">
    <property type="entry name" value="Ribonuclease H-like"/>
    <property type="match status" value="1"/>
</dbReference>
<keyword evidence="5" id="KW-1185">Reference proteome</keyword>
<dbReference type="InterPro" id="IPR025948">
    <property type="entry name" value="HTH-like_dom"/>
</dbReference>
<dbReference type="STRING" id="1120918.SAMN05216249_11575"/>
<comment type="function">
    <text evidence="1">Involved in the transposition of the insertion sequence.</text>
</comment>
<dbReference type="InterPro" id="IPR036397">
    <property type="entry name" value="RNaseH_sf"/>
</dbReference>
<dbReference type="InterPro" id="IPR001584">
    <property type="entry name" value="Integrase_cat-core"/>
</dbReference>
<evidence type="ECO:0000313" key="5">
    <source>
        <dbReference type="Proteomes" id="UP000198838"/>
    </source>
</evidence>
<name>A0A1I0ZMX3_9FIRM</name>
<dbReference type="GO" id="GO:0003676">
    <property type="term" value="F:nucleic acid binding"/>
    <property type="evidence" value="ECO:0007669"/>
    <property type="project" value="InterPro"/>
</dbReference>
<dbReference type="InterPro" id="IPR048020">
    <property type="entry name" value="Transpos_IS3"/>
</dbReference>